<dbReference type="PANTHER" id="PTHR20857:SF15">
    <property type="entry name" value="THIAMINE-PHOSPHATE SYNTHASE"/>
    <property type="match status" value="1"/>
</dbReference>
<dbReference type="InterPro" id="IPR036206">
    <property type="entry name" value="ThiamineP_synth_sf"/>
</dbReference>
<dbReference type="Proteomes" id="UP000254821">
    <property type="component" value="Unassembled WGS sequence"/>
</dbReference>
<evidence type="ECO:0000313" key="5">
    <source>
        <dbReference type="Proteomes" id="UP000254821"/>
    </source>
</evidence>
<sequence>MALLTFPATEQRLGLYPVVDSVEWIEHLLKAGVRTIQLRIKDLPEQAVESDIAHAIALGRHYQARLFINDYWQLAIKHCAYGVHLGQEDLDIARSSSDQQRAASSRTFHT</sequence>
<dbReference type="CDD" id="cd00564">
    <property type="entry name" value="TMP_TenI"/>
    <property type="match status" value="1"/>
</dbReference>
<evidence type="ECO:0000259" key="3">
    <source>
        <dbReference type="Pfam" id="PF02581"/>
    </source>
</evidence>
<evidence type="ECO:0000256" key="2">
    <source>
        <dbReference type="ARBA" id="ARBA00022977"/>
    </source>
</evidence>
<proteinExistence type="predicted"/>
<dbReference type="AlphaFoldDB" id="A0A377PEN4"/>
<keyword evidence="2" id="KW-0784">Thiamine biosynthesis</keyword>
<gene>
    <name evidence="4" type="primary">thiE_2</name>
    <name evidence="4" type="ORF">NCTC8105_00327</name>
</gene>
<dbReference type="EC" id="2.5.1.3" evidence="4"/>
<dbReference type="Pfam" id="PF02581">
    <property type="entry name" value="TMP-TENI"/>
    <property type="match status" value="1"/>
</dbReference>
<dbReference type="Gene3D" id="3.20.20.70">
    <property type="entry name" value="Aldolase class I"/>
    <property type="match status" value="1"/>
</dbReference>
<evidence type="ECO:0000256" key="1">
    <source>
        <dbReference type="ARBA" id="ARBA00004948"/>
    </source>
</evidence>
<dbReference type="GO" id="GO:0009228">
    <property type="term" value="P:thiamine biosynthetic process"/>
    <property type="evidence" value="ECO:0007669"/>
    <property type="project" value="UniProtKB-KW"/>
</dbReference>
<evidence type="ECO:0000313" key="4">
    <source>
        <dbReference type="EMBL" id="STQ78314.1"/>
    </source>
</evidence>
<organism evidence="4 5">
    <name type="scientific">Hafnia alvei</name>
    <dbReference type="NCBI Taxonomy" id="569"/>
    <lineage>
        <taxon>Bacteria</taxon>
        <taxon>Pseudomonadati</taxon>
        <taxon>Pseudomonadota</taxon>
        <taxon>Gammaproteobacteria</taxon>
        <taxon>Enterobacterales</taxon>
        <taxon>Hafniaceae</taxon>
        <taxon>Hafnia</taxon>
    </lineage>
</organism>
<accession>A0A377PEN4</accession>
<feature type="domain" description="Thiamine phosphate synthase/TenI" evidence="3">
    <location>
        <begin position="20"/>
        <end position="95"/>
    </location>
</feature>
<dbReference type="SUPFAM" id="SSF51391">
    <property type="entry name" value="Thiamin phosphate synthase"/>
    <property type="match status" value="1"/>
</dbReference>
<dbReference type="EMBL" id="UGHP01000001">
    <property type="protein sequence ID" value="STQ78314.1"/>
    <property type="molecule type" value="Genomic_DNA"/>
</dbReference>
<dbReference type="PANTHER" id="PTHR20857">
    <property type="entry name" value="THIAMINE-PHOSPHATE PYROPHOSPHORYLASE"/>
    <property type="match status" value="1"/>
</dbReference>
<dbReference type="InterPro" id="IPR022998">
    <property type="entry name" value="ThiamineP_synth_TenI"/>
</dbReference>
<dbReference type="GO" id="GO:0005737">
    <property type="term" value="C:cytoplasm"/>
    <property type="evidence" value="ECO:0007669"/>
    <property type="project" value="TreeGrafter"/>
</dbReference>
<dbReference type="InterPro" id="IPR013785">
    <property type="entry name" value="Aldolase_TIM"/>
</dbReference>
<protein>
    <submittedName>
        <fullName evidence="4">Thiamine-phosphate synthase</fullName>
        <ecNumber evidence="4">2.5.1.3</ecNumber>
    </submittedName>
</protein>
<dbReference type="GO" id="GO:0004789">
    <property type="term" value="F:thiamine-phosphate diphosphorylase activity"/>
    <property type="evidence" value="ECO:0007669"/>
    <property type="project" value="UniProtKB-EC"/>
</dbReference>
<name>A0A377PEN4_HAFAL</name>
<comment type="pathway">
    <text evidence="1">Cofactor biosynthesis; thiamine diphosphate biosynthesis.</text>
</comment>
<reference evidence="4 5" key="1">
    <citation type="submission" date="2018-06" db="EMBL/GenBank/DDBJ databases">
        <authorList>
            <consortium name="Pathogen Informatics"/>
            <person name="Doyle S."/>
        </authorList>
    </citation>
    <scope>NUCLEOTIDE SEQUENCE [LARGE SCALE GENOMIC DNA]</scope>
    <source>
        <strain evidence="4 5">NCTC8105</strain>
    </source>
</reference>
<dbReference type="PROSITE" id="PS50007">
    <property type="entry name" value="PIPLC_X_DOMAIN"/>
    <property type="match status" value="1"/>
</dbReference>
<keyword evidence="4" id="KW-0808">Transferase</keyword>